<keyword evidence="2" id="KW-1185">Reference proteome</keyword>
<protein>
    <submittedName>
        <fullName evidence="1">OsmC family protein</fullName>
    </submittedName>
</protein>
<dbReference type="InterPro" id="IPR015946">
    <property type="entry name" value="KH_dom-like_a/b"/>
</dbReference>
<proteinExistence type="predicted"/>
<gene>
    <name evidence="1" type="ORF">H7B90_19435</name>
</gene>
<evidence type="ECO:0000313" key="2">
    <source>
        <dbReference type="Proteomes" id="UP000553776"/>
    </source>
</evidence>
<dbReference type="SUPFAM" id="SSF82784">
    <property type="entry name" value="OsmC-like"/>
    <property type="match status" value="1"/>
</dbReference>
<organism evidence="1 2">
    <name type="scientific">Cohnella xylanilytica</name>
    <dbReference type="NCBI Taxonomy" id="557555"/>
    <lineage>
        <taxon>Bacteria</taxon>
        <taxon>Bacillati</taxon>
        <taxon>Bacillota</taxon>
        <taxon>Bacilli</taxon>
        <taxon>Bacillales</taxon>
        <taxon>Paenibacillaceae</taxon>
        <taxon>Cohnella</taxon>
    </lineage>
</organism>
<dbReference type="InterPro" id="IPR003718">
    <property type="entry name" value="OsmC/Ohr_fam"/>
</dbReference>
<comment type="caution">
    <text evidence="1">The sequence shown here is derived from an EMBL/GenBank/DDBJ whole genome shotgun (WGS) entry which is preliminary data.</text>
</comment>
<dbReference type="Gene3D" id="3.30.300.20">
    <property type="match status" value="1"/>
</dbReference>
<evidence type="ECO:0000313" key="1">
    <source>
        <dbReference type="EMBL" id="MBB6693570.1"/>
    </source>
</evidence>
<dbReference type="PANTHER" id="PTHR34352:SF1">
    <property type="entry name" value="PROTEIN YHFA"/>
    <property type="match status" value="1"/>
</dbReference>
<dbReference type="EMBL" id="JACJVR010000075">
    <property type="protein sequence ID" value="MBB6693570.1"/>
    <property type="molecule type" value="Genomic_DNA"/>
</dbReference>
<dbReference type="Proteomes" id="UP000553776">
    <property type="component" value="Unassembled WGS sequence"/>
</dbReference>
<sequence length="143" mass="15754">MSVTTIWQGKRYFESTGPSGFPIRMDATPAYGGEGKGATPMELILAGLAGCIGIDVTMILDKFLDSVRSIEIETVGTRKEEPPKGYTRIELIFKVEGDIPDYRIWKAIELGASKYCSVSDSLSAEIEYRLILNGQEAKRSEPN</sequence>
<dbReference type="InterPro" id="IPR036102">
    <property type="entry name" value="OsmC/Ohrsf"/>
</dbReference>
<accession>A0A841U6E9</accession>
<dbReference type="Pfam" id="PF02566">
    <property type="entry name" value="OsmC"/>
    <property type="match status" value="1"/>
</dbReference>
<reference evidence="1 2" key="1">
    <citation type="submission" date="2020-08" db="EMBL/GenBank/DDBJ databases">
        <title>Cohnella phylogeny.</title>
        <authorList>
            <person name="Dunlap C."/>
        </authorList>
    </citation>
    <scope>NUCLEOTIDE SEQUENCE [LARGE SCALE GENOMIC DNA]</scope>
    <source>
        <strain evidence="1 2">DSM 25239</strain>
    </source>
</reference>
<dbReference type="AlphaFoldDB" id="A0A841U6E9"/>
<dbReference type="PANTHER" id="PTHR34352">
    <property type="entry name" value="PROTEIN YHFA"/>
    <property type="match status" value="1"/>
</dbReference>
<name>A0A841U6E9_9BACL</name>
<dbReference type="RefSeq" id="WP_185137553.1">
    <property type="nucleotide sequence ID" value="NZ_BORM01000029.1"/>
</dbReference>